<dbReference type="Pfam" id="PF10027">
    <property type="entry name" value="DUF2269"/>
    <property type="match status" value="1"/>
</dbReference>
<sequence precursor="true">MELYPLLRLVHILGAAVLFGSGAAIAFFMLMAWRSGERAAFALVARHVVLADWVFTASAVILQPVSGLALAHLAGWPLTAPWLLASVGLYLFIGACWLPVVWIQMRVKRRLAETDGPDIPADVHHLMRIWFALGWPAFAALTAIVWLMITKPVG</sequence>
<dbReference type="EMBL" id="CP000449">
    <property type="protein sequence ID" value="ABI66171.1"/>
    <property type="molecule type" value="Genomic_DNA"/>
</dbReference>
<dbReference type="KEGG" id="mmr:Mmar10_1879"/>
<feature type="transmembrane region" description="Helical" evidence="1">
    <location>
        <begin position="82"/>
        <end position="103"/>
    </location>
</feature>
<dbReference type="STRING" id="394221.Mmar10_1879"/>
<keyword evidence="1" id="KW-1133">Transmembrane helix</keyword>
<keyword evidence="1" id="KW-0812">Transmembrane</keyword>
<evidence type="ECO:0000256" key="1">
    <source>
        <dbReference type="SAM" id="Phobius"/>
    </source>
</evidence>
<dbReference type="AlphaFoldDB" id="Q0ANG6"/>
<evidence type="ECO:0008006" key="4">
    <source>
        <dbReference type="Google" id="ProtNLM"/>
    </source>
</evidence>
<dbReference type="RefSeq" id="WP_011643816.1">
    <property type="nucleotide sequence ID" value="NC_008347.1"/>
</dbReference>
<organism evidence="2 3">
    <name type="scientific">Maricaulis maris (strain MCS10)</name>
    <name type="common">Caulobacter maris</name>
    <dbReference type="NCBI Taxonomy" id="394221"/>
    <lineage>
        <taxon>Bacteria</taxon>
        <taxon>Pseudomonadati</taxon>
        <taxon>Pseudomonadota</taxon>
        <taxon>Alphaproteobacteria</taxon>
        <taxon>Maricaulales</taxon>
        <taxon>Maricaulaceae</taxon>
        <taxon>Maricaulis</taxon>
    </lineage>
</organism>
<name>Q0ANG6_MARMM</name>
<keyword evidence="3" id="KW-1185">Reference proteome</keyword>
<keyword evidence="1" id="KW-0472">Membrane</keyword>
<dbReference type="InterPro" id="IPR018729">
    <property type="entry name" value="DUF2269_transmembrane"/>
</dbReference>
<evidence type="ECO:0000313" key="3">
    <source>
        <dbReference type="Proteomes" id="UP000001964"/>
    </source>
</evidence>
<dbReference type="OrthoDB" id="9786302at2"/>
<dbReference type="eggNOG" id="COG5528">
    <property type="taxonomic scope" value="Bacteria"/>
</dbReference>
<feature type="transmembrane region" description="Helical" evidence="1">
    <location>
        <begin position="12"/>
        <end position="33"/>
    </location>
</feature>
<evidence type="ECO:0000313" key="2">
    <source>
        <dbReference type="EMBL" id="ABI66171.1"/>
    </source>
</evidence>
<dbReference type="Proteomes" id="UP000001964">
    <property type="component" value="Chromosome"/>
</dbReference>
<proteinExistence type="predicted"/>
<feature type="transmembrane region" description="Helical" evidence="1">
    <location>
        <begin position="129"/>
        <end position="149"/>
    </location>
</feature>
<accession>Q0ANG6</accession>
<gene>
    <name evidence="2" type="ordered locus">Mmar10_1879</name>
</gene>
<protein>
    <recommendedName>
        <fullName evidence="4">DUF2269 domain-containing protein</fullName>
    </recommendedName>
</protein>
<dbReference type="HOGENOM" id="CLU_127159_0_0_5"/>
<reference evidence="2 3" key="1">
    <citation type="submission" date="2006-08" db="EMBL/GenBank/DDBJ databases">
        <title>Complete sequence of Maricaulis maris MCS10.</title>
        <authorList>
            <consortium name="US DOE Joint Genome Institute"/>
            <person name="Copeland A."/>
            <person name="Lucas S."/>
            <person name="Lapidus A."/>
            <person name="Barry K."/>
            <person name="Detter J.C."/>
            <person name="Glavina del Rio T."/>
            <person name="Hammon N."/>
            <person name="Israni S."/>
            <person name="Dalin E."/>
            <person name="Tice H."/>
            <person name="Pitluck S."/>
            <person name="Saunders E."/>
            <person name="Brettin T."/>
            <person name="Bruce D."/>
            <person name="Han C."/>
            <person name="Tapia R."/>
            <person name="Gilna P."/>
            <person name="Schmutz J."/>
            <person name="Larimer F."/>
            <person name="Land M."/>
            <person name="Hauser L."/>
            <person name="Kyrpides N."/>
            <person name="Mikhailova N."/>
            <person name="Viollier P."/>
            <person name="Stephens C."/>
            <person name="Richardson P."/>
        </authorList>
    </citation>
    <scope>NUCLEOTIDE SEQUENCE [LARGE SCALE GENOMIC DNA]</scope>
    <source>
        <strain evidence="2 3">MCS10</strain>
    </source>
</reference>